<keyword evidence="2" id="KW-1133">Transmembrane helix</keyword>
<keyword evidence="2" id="KW-0812">Transmembrane</keyword>
<dbReference type="PANTHER" id="PTHR30441">
    <property type="entry name" value="DUF748 DOMAIN-CONTAINING PROTEIN"/>
    <property type="match status" value="1"/>
</dbReference>
<dbReference type="Proteomes" id="UP000215539">
    <property type="component" value="Chromosome 1"/>
</dbReference>
<dbReference type="Proteomes" id="UP000065822">
    <property type="component" value="Chromosome"/>
</dbReference>
<dbReference type="InterPro" id="IPR007844">
    <property type="entry name" value="AsmA"/>
</dbReference>
<dbReference type="EMBL" id="LT906449">
    <property type="protein sequence ID" value="SNV01331.1"/>
    <property type="molecule type" value="Genomic_DNA"/>
</dbReference>
<dbReference type="InterPro" id="IPR052894">
    <property type="entry name" value="AsmA-related"/>
</dbReference>
<organism evidence="5 7">
    <name type="scientific">Capnocytophaga haemolytica</name>
    <dbReference type="NCBI Taxonomy" id="45243"/>
    <lineage>
        <taxon>Bacteria</taxon>
        <taxon>Pseudomonadati</taxon>
        <taxon>Bacteroidota</taxon>
        <taxon>Flavobacteriia</taxon>
        <taxon>Flavobacteriales</taxon>
        <taxon>Flavobacteriaceae</taxon>
        <taxon>Capnocytophaga</taxon>
    </lineage>
</organism>
<dbReference type="KEGG" id="chg:AXF12_08015"/>
<evidence type="ECO:0000256" key="1">
    <source>
        <dbReference type="SAM" id="MobiDB-lite"/>
    </source>
</evidence>
<keyword evidence="2" id="KW-0472">Membrane</keyword>
<dbReference type="GO" id="GO:0005886">
    <property type="term" value="C:plasma membrane"/>
    <property type="evidence" value="ECO:0007669"/>
    <property type="project" value="TreeGrafter"/>
</dbReference>
<accession>A0AAX2GXB3</accession>
<reference evidence="4 6" key="1">
    <citation type="submission" date="2016-02" db="EMBL/GenBank/DDBJ databases">
        <authorList>
            <person name="Holder M.E."/>
            <person name="Ajami N.J."/>
            <person name="Petrosino J.F."/>
        </authorList>
    </citation>
    <scope>NUCLEOTIDE SEQUENCE [LARGE SCALE GENOMIC DNA]</scope>
    <source>
        <strain evidence="4 6">CCUG 32990</strain>
    </source>
</reference>
<dbReference type="RefSeq" id="WP_066430071.1">
    <property type="nucleotide sequence ID" value="NZ_CP014227.1"/>
</dbReference>
<feature type="compositionally biased region" description="Basic and acidic residues" evidence="1">
    <location>
        <begin position="518"/>
        <end position="536"/>
    </location>
</feature>
<dbReference type="GO" id="GO:0090313">
    <property type="term" value="P:regulation of protein targeting to membrane"/>
    <property type="evidence" value="ECO:0007669"/>
    <property type="project" value="TreeGrafter"/>
</dbReference>
<dbReference type="PANTHER" id="PTHR30441:SF8">
    <property type="entry name" value="DUF748 DOMAIN-CONTAINING PROTEIN"/>
    <property type="match status" value="1"/>
</dbReference>
<dbReference type="AlphaFoldDB" id="A0AAX2GXB3"/>
<evidence type="ECO:0000259" key="3">
    <source>
        <dbReference type="Pfam" id="PF05170"/>
    </source>
</evidence>
<evidence type="ECO:0000313" key="7">
    <source>
        <dbReference type="Proteomes" id="UP000215539"/>
    </source>
</evidence>
<keyword evidence="6" id="KW-1185">Reference proteome</keyword>
<feature type="region of interest" description="Disordered" evidence="1">
    <location>
        <begin position="866"/>
        <end position="890"/>
    </location>
</feature>
<protein>
    <submittedName>
        <fullName evidence="5">Uncharacterized protein involved in outer membrane biogenesis</fullName>
    </submittedName>
</protein>
<dbReference type="Pfam" id="PF05170">
    <property type="entry name" value="AsmA"/>
    <property type="match status" value="1"/>
</dbReference>
<evidence type="ECO:0000256" key="2">
    <source>
        <dbReference type="SAM" id="Phobius"/>
    </source>
</evidence>
<evidence type="ECO:0000313" key="6">
    <source>
        <dbReference type="Proteomes" id="UP000065822"/>
    </source>
</evidence>
<feature type="compositionally biased region" description="Basic and acidic residues" evidence="1">
    <location>
        <begin position="866"/>
        <end position="875"/>
    </location>
</feature>
<evidence type="ECO:0000313" key="4">
    <source>
        <dbReference type="EMBL" id="AMD85461.1"/>
    </source>
</evidence>
<name>A0AAX2GXB3_9FLAO</name>
<feature type="region of interest" description="Disordered" evidence="1">
    <location>
        <begin position="513"/>
        <end position="542"/>
    </location>
</feature>
<feature type="domain" description="AsmA" evidence="3">
    <location>
        <begin position="1"/>
        <end position="633"/>
    </location>
</feature>
<evidence type="ECO:0000313" key="5">
    <source>
        <dbReference type="EMBL" id="SNV01331.1"/>
    </source>
</evidence>
<reference evidence="5 7" key="2">
    <citation type="submission" date="2017-06" db="EMBL/GenBank/DDBJ databases">
        <authorList>
            <consortium name="Pathogen Informatics"/>
        </authorList>
    </citation>
    <scope>NUCLEOTIDE SEQUENCE [LARGE SCALE GENOMIC DNA]</scope>
    <source>
        <strain evidence="5 7">NCTC12947</strain>
    </source>
</reference>
<dbReference type="EMBL" id="CP014227">
    <property type="protein sequence ID" value="AMD85461.1"/>
    <property type="molecule type" value="Genomic_DNA"/>
</dbReference>
<sequence length="890" mass="97739">MKITKKILKWSGITLVVLILAMIAIPFLFKGTIKDKVMEAVNKNIKATASLQDVHISLFRNFPKVQLRLDNFVIANKEPFVGDTLFKAETITAKVSLSDLFAGKYNILGFTLKNAVANIHLNKEGQGNYDIAIPSEEEETTPFKMKIEQYNIENLDFTFKMDDGDLLLRVDDINHSGKGNFADQVLDLNTHTKANITLAMAKSTFMKAVPVTLEAILGIDLNQQKYTFKKNKATVNRLDLVFDGYLQLLEKGQHYDLTFSTPTNSFQNFLALIPEQYSKEIADVKTTGQLTLKGFVKGDMTDEKIPTFALEMYADNASFQYPSLPKAVRDITIDLKATNSTGITNDTKVNLNKFTMTIDRDHFEARAAASNLIKNPFIDLALKGTINLASLKQAYPISIDKKLAGILRMDIATQLDMQSVEHKQYQNIKANGNFSLSQFVYAGEEFVKPFHIDLMQLTFNPSHIALSQFTARTGDTDLKLKGTIDNLYGFAFKKETLKGKFELNSNKIVVNDFMQPDSGDKPAEKKAEKPKSDTKTSPKTPATESIKVPKFLDCSLSAKAGTVLYDNLKLANVSGVLVIKDEKVRLENLRSDIFGGNIAVSGGVSTKEATPTFDVDLNLNKLNIPDAFSQITMLEKIAPIAKVIQGKINSTINVKGKLKQDLTPEINSISGDLIAALLDSKVNAQASPLLSSLNSEFAGLNLSALNLKDLKAAVDFEDGRVKIKPFTIKYNDIAIEVAGQHGFDQTMKYDLKLNLPPKMLGKEAETLIAKLTPAEQKKIQTLPVTATIGGTFKKPTINTDMKTALKDLATQVARSQMNNLAGKGADALTKTLGGAASGTAKEISGAVSGMIKNRDSTATKIKEKAKEEAKKEAKKQIGNFLQGLGGKKNE</sequence>
<gene>
    <name evidence="4" type="ORF">AXF12_08015</name>
    <name evidence="5" type="ORF">SAMEA44541418_00082</name>
</gene>
<proteinExistence type="predicted"/>
<feature type="transmembrane region" description="Helical" evidence="2">
    <location>
        <begin position="7"/>
        <end position="29"/>
    </location>
</feature>